<evidence type="ECO:0000313" key="2">
    <source>
        <dbReference type="Proteomes" id="UP001732700"/>
    </source>
</evidence>
<sequence>MPPTTSPSDQHHNAANMANEPGAAGHPIRRLVEASTICFSEEPAPAGRFEVLVACFAKRSFEYWKRGDQAPKDKKVHNHSAGGTTSAFSIGNMAALQSADTCRGTLRRMLALLPQLRALRLTEAEWDAVVPGDVIPVLVNAVLRGDGFTFSFTLEVQLRVIHDERALLMASKEWLASTASGERDCPICLDGLEQESAAVLPGCSHAFHRRCVSDWFPTAATCPKCRANVWLSALPVFIERADLG</sequence>
<protein>
    <submittedName>
        <fullName evidence="1">Uncharacterized protein</fullName>
    </submittedName>
</protein>
<reference evidence="1" key="1">
    <citation type="submission" date="2021-05" db="EMBL/GenBank/DDBJ databases">
        <authorList>
            <person name="Scholz U."/>
            <person name="Mascher M."/>
            <person name="Fiebig A."/>
        </authorList>
    </citation>
    <scope>NUCLEOTIDE SEQUENCE [LARGE SCALE GENOMIC DNA]</scope>
</reference>
<evidence type="ECO:0000313" key="1">
    <source>
        <dbReference type="EnsemblPlants" id="AVESA.00010b.r2.4AG0646290.1.CDS.1"/>
    </source>
</evidence>
<reference evidence="1" key="2">
    <citation type="submission" date="2025-09" db="UniProtKB">
        <authorList>
            <consortium name="EnsemblPlants"/>
        </authorList>
    </citation>
    <scope>IDENTIFICATION</scope>
</reference>
<organism evidence="1 2">
    <name type="scientific">Avena sativa</name>
    <name type="common">Oat</name>
    <dbReference type="NCBI Taxonomy" id="4498"/>
    <lineage>
        <taxon>Eukaryota</taxon>
        <taxon>Viridiplantae</taxon>
        <taxon>Streptophyta</taxon>
        <taxon>Embryophyta</taxon>
        <taxon>Tracheophyta</taxon>
        <taxon>Spermatophyta</taxon>
        <taxon>Magnoliopsida</taxon>
        <taxon>Liliopsida</taxon>
        <taxon>Poales</taxon>
        <taxon>Poaceae</taxon>
        <taxon>BOP clade</taxon>
        <taxon>Pooideae</taxon>
        <taxon>Poodae</taxon>
        <taxon>Poeae</taxon>
        <taxon>Poeae Chloroplast Group 1 (Aveneae type)</taxon>
        <taxon>Aveninae</taxon>
        <taxon>Avena</taxon>
    </lineage>
</organism>
<keyword evidence="2" id="KW-1185">Reference proteome</keyword>
<dbReference type="Proteomes" id="UP001732700">
    <property type="component" value="Chromosome 4A"/>
</dbReference>
<dbReference type="EnsemblPlants" id="AVESA.00010b.r2.4AG0646290.1">
    <property type="protein sequence ID" value="AVESA.00010b.r2.4AG0646290.1.CDS.1"/>
    <property type="gene ID" value="AVESA.00010b.r2.4AG0646290"/>
</dbReference>
<name>A0ACD5WNY8_AVESA</name>
<proteinExistence type="predicted"/>
<accession>A0ACD5WNY8</accession>